<dbReference type="PANTHER" id="PTHR19229">
    <property type="entry name" value="ATP-BINDING CASSETTE TRANSPORTER SUBFAMILY A ABCA"/>
    <property type="match status" value="1"/>
</dbReference>
<dbReference type="OrthoDB" id="10255969at2759"/>
<gene>
    <name evidence="4" type="ORF">SRO942_LOCUS29648</name>
    <name evidence="3" type="ORF">TMI583_LOCUS21557</name>
</gene>
<dbReference type="InterPro" id="IPR026082">
    <property type="entry name" value="ABCA"/>
</dbReference>
<dbReference type="Pfam" id="PF23321">
    <property type="entry name" value="R1_ABCA1"/>
    <property type="match status" value="1"/>
</dbReference>
<dbReference type="GO" id="GO:0005524">
    <property type="term" value="F:ATP binding"/>
    <property type="evidence" value="ECO:0007669"/>
    <property type="project" value="InterPro"/>
</dbReference>
<protein>
    <recommendedName>
        <fullName evidence="6">ABC transporter domain-containing protein</fullName>
    </recommendedName>
</protein>
<dbReference type="Proteomes" id="UP000681722">
    <property type="component" value="Unassembled WGS sequence"/>
</dbReference>
<evidence type="ECO:0008006" key="6">
    <source>
        <dbReference type="Google" id="ProtNLM"/>
    </source>
</evidence>
<evidence type="ECO:0000259" key="1">
    <source>
        <dbReference type="Pfam" id="PF00005"/>
    </source>
</evidence>
<dbReference type="GO" id="GO:0005319">
    <property type="term" value="F:lipid transporter activity"/>
    <property type="evidence" value="ECO:0007669"/>
    <property type="project" value="TreeGrafter"/>
</dbReference>
<dbReference type="InterPro" id="IPR056264">
    <property type="entry name" value="R2_ABCA1-4-like"/>
</dbReference>
<dbReference type="InterPro" id="IPR027417">
    <property type="entry name" value="P-loop_NTPase"/>
</dbReference>
<sequence length="290" mass="32819">MSAGNAYVMGHSVLNDINGVRENLGYCPQFDALDNLLTAREHIYFYARLRGIKQQNICYIADSLLKRLGLTLWADRPVRQYSGGNKRKLSTAISLIGNPSIIFMDEPTTGMDVRAKRFLWNCILTLTRKERKSVVITSHRFGNGYTIVLRANVAANIDTLTQYITARLSETTLRESHKTIIHFNVPITVKLYEMFSVLEQARADLLNTIEDYTVTQVTLDDVFVNFAKSKEESDSINGSQSNSSATSTTTNVTADLIQDQQNMNDKTTIHDILTKLIYRKKVNHVEMTKL</sequence>
<dbReference type="AlphaFoldDB" id="A0A8S2MA74"/>
<dbReference type="GO" id="GO:0140359">
    <property type="term" value="F:ABC-type transporter activity"/>
    <property type="evidence" value="ECO:0007669"/>
    <property type="project" value="InterPro"/>
</dbReference>
<dbReference type="SUPFAM" id="SSF52540">
    <property type="entry name" value="P-loop containing nucleoside triphosphate hydrolases"/>
    <property type="match status" value="1"/>
</dbReference>
<dbReference type="GO" id="GO:0016020">
    <property type="term" value="C:membrane"/>
    <property type="evidence" value="ECO:0007669"/>
    <property type="project" value="InterPro"/>
</dbReference>
<dbReference type="EMBL" id="CAJOBC010043550">
    <property type="protein sequence ID" value="CAF4152342.1"/>
    <property type="molecule type" value="Genomic_DNA"/>
</dbReference>
<dbReference type="GO" id="GO:0016887">
    <property type="term" value="F:ATP hydrolysis activity"/>
    <property type="evidence" value="ECO:0007669"/>
    <property type="project" value="InterPro"/>
</dbReference>
<dbReference type="Proteomes" id="UP000682733">
    <property type="component" value="Unassembled WGS sequence"/>
</dbReference>
<evidence type="ECO:0000313" key="3">
    <source>
        <dbReference type="EMBL" id="CAF3930662.1"/>
    </source>
</evidence>
<dbReference type="InterPro" id="IPR003439">
    <property type="entry name" value="ABC_transporter-like_ATP-bd"/>
</dbReference>
<evidence type="ECO:0000259" key="2">
    <source>
        <dbReference type="Pfam" id="PF23321"/>
    </source>
</evidence>
<organism evidence="3 5">
    <name type="scientific">Didymodactylos carnosus</name>
    <dbReference type="NCBI Taxonomy" id="1234261"/>
    <lineage>
        <taxon>Eukaryota</taxon>
        <taxon>Metazoa</taxon>
        <taxon>Spiralia</taxon>
        <taxon>Gnathifera</taxon>
        <taxon>Rotifera</taxon>
        <taxon>Eurotatoria</taxon>
        <taxon>Bdelloidea</taxon>
        <taxon>Philodinida</taxon>
        <taxon>Philodinidae</taxon>
        <taxon>Didymodactylos</taxon>
    </lineage>
</organism>
<dbReference type="EMBL" id="CAJOBA010025356">
    <property type="protein sequence ID" value="CAF3930662.1"/>
    <property type="molecule type" value="Genomic_DNA"/>
</dbReference>
<dbReference type="Gene3D" id="3.40.50.300">
    <property type="entry name" value="P-loop containing nucleotide triphosphate hydrolases"/>
    <property type="match status" value="1"/>
</dbReference>
<feature type="domain" description="ABCA1-4-like C-terminal R2 regulatory" evidence="2">
    <location>
        <begin position="142"/>
        <end position="216"/>
    </location>
</feature>
<evidence type="ECO:0000313" key="5">
    <source>
        <dbReference type="Proteomes" id="UP000682733"/>
    </source>
</evidence>
<reference evidence="3" key="1">
    <citation type="submission" date="2021-02" db="EMBL/GenBank/DDBJ databases">
        <authorList>
            <person name="Nowell W R."/>
        </authorList>
    </citation>
    <scope>NUCLEOTIDE SEQUENCE</scope>
</reference>
<accession>A0A8S2MA74</accession>
<feature type="domain" description="ABC transporter" evidence="1">
    <location>
        <begin position="8"/>
        <end position="109"/>
    </location>
</feature>
<name>A0A8S2MA74_9BILA</name>
<dbReference type="Pfam" id="PF00005">
    <property type="entry name" value="ABC_tran"/>
    <property type="match status" value="1"/>
</dbReference>
<evidence type="ECO:0000313" key="4">
    <source>
        <dbReference type="EMBL" id="CAF4152342.1"/>
    </source>
</evidence>
<comment type="caution">
    <text evidence="3">The sequence shown here is derived from an EMBL/GenBank/DDBJ whole genome shotgun (WGS) entry which is preliminary data.</text>
</comment>
<proteinExistence type="predicted"/>
<dbReference type="PANTHER" id="PTHR19229:SF185">
    <property type="entry name" value="ABC TRANSPORTER DOMAIN-CONTAINING PROTEIN"/>
    <property type="match status" value="1"/>
</dbReference>